<dbReference type="Proteomes" id="UP000553948">
    <property type="component" value="Unassembled WGS sequence"/>
</dbReference>
<dbReference type="Gene3D" id="2.60.200.60">
    <property type="match status" value="1"/>
</dbReference>
<organism evidence="1 2">
    <name type="scientific">Pseudomonas putida</name>
    <name type="common">Arthrobacter siderocapsulatus</name>
    <dbReference type="NCBI Taxonomy" id="303"/>
    <lineage>
        <taxon>Bacteria</taxon>
        <taxon>Pseudomonadati</taxon>
        <taxon>Pseudomonadota</taxon>
        <taxon>Gammaproteobacteria</taxon>
        <taxon>Pseudomonadales</taxon>
        <taxon>Pseudomonadaceae</taxon>
        <taxon>Pseudomonas</taxon>
    </lineage>
</organism>
<evidence type="ECO:0000313" key="1">
    <source>
        <dbReference type="EMBL" id="MBA6116223.1"/>
    </source>
</evidence>
<protein>
    <submittedName>
        <fullName evidence="1">PAAR domain-containing protein</fullName>
    </submittedName>
</protein>
<name>A0A7W2L0P7_PSEPU</name>
<reference evidence="1 2" key="1">
    <citation type="submission" date="2020-07" db="EMBL/GenBank/DDBJ databases">
        <title>Diversity of carbapenemase encoding genes among Pseudomonas putida group clinical isolates in a tertiary Brazilian hospital.</title>
        <authorList>
            <person name="Alberto-Lei F."/>
            <person name="Nodari C.S."/>
            <person name="Streling A.P."/>
            <person name="Paulino J.T."/>
            <person name="Bessa-Neto F.O."/>
            <person name="Cayo R."/>
            <person name="Gales A.C."/>
        </authorList>
    </citation>
    <scope>NUCLEOTIDE SEQUENCE [LARGE SCALE GENOMIC DNA]</scope>
    <source>
        <strain evidence="1 2">12464</strain>
    </source>
</reference>
<dbReference type="CDD" id="cd14744">
    <property type="entry name" value="PAAR_CT_2"/>
    <property type="match status" value="1"/>
</dbReference>
<gene>
    <name evidence="1" type="ORF">H4C47_10805</name>
</gene>
<dbReference type="Pfam" id="PF05488">
    <property type="entry name" value="PAAR_motif"/>
    <property type="match status" value="1"/>
</dbReference>
<evidence type="ECO:0000313" key="2">
    <source>
        <dbReference type="Proteomes" id="UP000553948"/>
    </source>
</evidence>
<dbReference type="InterPro" id="IPR008727">
    <property type="entry name" value="PAAR_motif"/>
</dbReference>
<comment type="caution">
    <text evidence="1">The sequence shown here is derived from an EMBL/GenBank/DDBJ whole genome shotgun (WGS) entry which is preliminary data.</text>
</comment>
<proteinExistence type="predicted"/>
<sequence length="87" mass="8896">MRGVIRVGDKLSSGGKVLAGTRGLKFMQLDVACVGDAVFCPIPGHGVNEIAEGDTGSKVKGRPIALDGHCCSCGCELITSLPQAGRL</sequence>
<dbReference type="RefSeq" id="WP_082422857.1">
    <property type="nucleotide sequence ID" value="NZ_CP060529.1"/>
</dbReference>
<dbReference type="EMBL" id="JACGDG010000008">
    <property type="protein sequence ID" value="MBA6116223.1"/>
    <property type="molecule type" value="Genomic_DNA"/>
</dbReference>
<accession>A0A7W2L0P7</accession>
<dbReference type="AlphaFoldDB" id="A0A7W2L0P7"/>